<keyword evidence="2" id="KW-0820">tRNA-binding</keyword>
<dbReference type="PANTHER" id="PTHR42907">
    <property type="entry name" value="FMN-LINKED OXIDOREDUCTASES SUPERFAMILY PROTEIN"/>
    <property type="match status" value="1"/>
</dbReference>
<evidence type="ECO:0000313" key="10">
    <source>
        <dbReference type="EMBL" id="CBK23503.2"/>
    </source>
</evidence>
<proteinExistence type="predicted"/>
<protein>
    <recommendedName>
        <fullName evidence="9">DUS-like FMN-binding domain-containing protein</fullName>
    </recommendedName>
</protein>
<evidence type="ECO:0000256" key="8">
    <source>
        <dbReference type="ARBA" id="ARBA00023002"/>
    </source>
</evidence>
<dbReference type="EMBL" id="FN668661">
    <property type="protein sequence ID" value="CBK23503.2"/>
    <property type="molecule type" value="Genomic_DNA"/>
</dbReference>
<accession>D8M6T5</accession>
<evidence type="ECO:0000256" key="7">
    <source>
        <dbReference type="ARBA" id="ARBA00022884"/>
    </source>
</evidence>
<dbReference type="OrthoDB" id="10262250at2759"/>
<dbReference type="Gene3D" id="3.20.20.70">
    <property type="entry name" value="Aldolase class I"/>
    <property type="match status" value="1"/>
</dbReference>
<dbReference type="InterPro" id="IPR018517">
    <property type="entry name" value="tRNA_hU_synthase_CS"/>
</dbReference>
<evidence type="ECO:0000256" key="2">
    <source>
        <dbReference type="ARBA" id="ARBA00022555"/>
    </source>
</evidence>
<name>D8M6T5_BLAHO</name>
<evidence type="ECO:0000256" key="6">
    <source>
        <dbReference type="ARBA" id="ARBA00022857"/>
    </source>
</evidence>
<evidence type="ECO:0000256" key="5">
    <source>
        <dbReference type="ARBA" id="ARBA00022694"/>
    </source>
</evidence>
<dbReference type="GO" id="GO:0017150">
    <property type="term" value="F:tRNA dihydrouridine synthase activity"/>
    <property type="evidence" value="ECO:0007669"/>
    <property type="project" value="InterPro"/>
</dbReference>
<dbReference type="PANTHER" id="PTHR42907:SF1">
    <property type="entry name" value="FMN-LINKED OXIDOREDUCTASES SUPERFAMILY PROTEIN"/>
    <property type="match status" value="1"/>
</dbReference>
<evidence type="ECO:0000256" key="1">
    <source>
        <dbReference type="ARBA" id="ARBA00001917"/>
    </source>
</evidence>
<comment type="cofactor">
    <cofactor evidence="1">
        <name>FMN</name>
        <dbReference type="ChEBI" id="CHEBI:58210"/>
    </cofactor>
</comment>
<keyword evidence="7" id="KW-0694">RNA-binding</keyword>
<dbReference type="PROSITE" id="PS01136">
    <property type="entry name" value="UPF0034"/>
    <property type="match status" value="1"/>
</dbReference>
<organism evidence="10">
    <name type="scientific">Blastocystis hominis</name>
    <dbReference type="NCBI Taxonomy" id="12968"/>
    <lineage>
        <taxon>Eukaryota</taxon>
        <taxon>Sar</taxon>
        <taxon>Stramenopiles</taxon>
        <taxon>Bigyra</taxon>
        <taxon>Opalozoa</taxon>
        <taxon>Opalinata</taxon>
        <taxon>Blastocystidae</taxon>
        <taxon>Blastocystis</taxon>
    </lineage>
</organism>
<dbReference type="InParanoid" id="D8M6T5"/>
<keyword evidence="3" id="KW-0285">Flavoprotein</keyword>
<gene>
    <name evidence="10" type="ORF">GSBLH_T00003370001</name>
</gene>
<reference evidence="10" key="1">
    <citation type="submission" date="2010-02" db="EMBL/GenBank/DDBJ databases">
        <title>Sequencing and annotation of the Blastocystis hominis genome.</title>
        <authorList>
            <person name="Wincker P."/>
        </authorList>
    </citation>
    <scope>NUCLEOTIDE SEQUENCE</scope>
    <source>
        <strain evidence="10">Singapore isolate B</strain>
    </source>
</reference>
<evidence type="ECO:0000256" key="3">
    <source>
        <dbReference type="ARBA" id="ARBA00022630"/>
    </source>
</evidence>
<dbReference type="GO" id="GO:0050660">
    <property type="term" value="F:flavin adenine dinucleotide binding"/>
    <property type="evidence" value="ECO:0007669"/>
    <property type="project" value="InterPro"/>
</dbReference>
<keyword evidence="5" id="KW-0819">tRNA processing</keyword>
<keyword evidence="6" id="KW-0521">NADP</keyword>
<dbReference type="Proteomes" id="UP000008312">
    <property type="component" value="Unassembled WGS sequence"/>
</dbReference>
<keyword evidence="11" id="KW-1185">Reference proteome</keyword>
<keyword evidence="8" id="KW-0560">Oxidoreductase</keyword>
<feature type="domain" description="DUS-like FMN-binding" evidence="9">
    <location>
        <begin position="112"/>
        <end position="241"/>
    </location>
</feature>
<dbReference type="InterPro" id="IPR004653">
    <property type="entry name" value="DusA"/>
</dbReference>
<dbReference type="AlphaFoldDB" id="D8M6T5"/>
<dbReference type="SUPFAM" id="SSF51395">
    <property type="entry name" value="FMN-linked oxidoreductases"/>
    <property type="match status" value="1"/>
</dbReference>
<feature type="domain" description="DUS-like FMN-binding" evidence="9">
    <location>
        <begin position="2"/>
        <end position="84"/>
    </location>
</feature>
<evidence type="ECO:0000256" key="4">
    <source>
        <dbReference type="ARBA" id="ARBA00022643"/>
    </source>
</evidence>
<dbReference type="InterPro" id="IPR013785">
    <property type="entry name" value="Aldolase_TIM"/>
</dbReference>
<sequence>MLAYAAKILQDRGYNEINLNCGCPSKTVSSHNFGAKLMLDPPLVRRIIESMKAEVTIPITVKCRIGVDNCDSYESLVHFISVVSGVSPSSDSSAEEATEPTDASAASAAPLVSHFIVHARKCWLNGVNTRENRRIPDLRPDWVFRLLDDFPTLDFTLNGGIKSFAEAQRYLDELSPKRGRKLRGVMIGRMAMQCPWMFRHVDEIFYGCKGPGLSRRQIVERYCDYVEKLQETHQKWKPKNDVVFRPLCTLFSGAPRGGAVFRGVLQDKLCIQKMPIRQAVMESLKCFDSEVLDEIDDYDPKNIESYSVVIE</sequence>
<evidence type="ECO:0000313" key="11">
    <source>
        <dbReference type="Proteomes" id="UP000008312"/>
    </source>
</evidence>
<evidence type="ECO:0000259" key="9">
    <source>
        <dbReference type="Pfam" id="PF01207"/>
    </source>
</evidence>
<dbReference type="Pfam" id="PF01207">
    <property type="entry name" value="Dus"/>
    <property type="match status" value="2"/>
</dbReference>
<dbReference type="RefSeq" id="XP_012897551.1">
    <property type="nucleotide sequence ID" value="XM_013042097.1"/>
</dbReference>
<dbReference type="GO" id="GO:0000049">
    <property type="term" value="F:tRNA binding"/>
    <property type="evidence" value="ECO:0007669"/>
    <property type="project" value="UniProtKB-KW"/>
</dbReference>
<dbReference type="CDD" id="cd02801">
    <property type="entry name" value="DUS_like_FMN"/>
    <property type="match status" value="1"/>
</dbReference>
<keyword evidence="4" id="KW-0288">FMN</keyword>
<dbReference type="InterPro" id="IPR035587">
    <property type="entry name" value="DUS-like_FMN-bd"/>
</dbReference>
<dbReference type="GeneID" id="24920473"/>